<keyword evidence="9" id="KW-0961">Cell wall biogenesis/degradation</keyword>
<comment type="catalytic activity">
    <reaction evidence="16">
        <text>phosphoenolpyruvate + UDP-N-acetyl-alpha-D-glucosamine = UDP-N-acetyl-3-O-(1-carboxyvinyl)-alpha-D-glucosamine + phosphate</text>
        <dbReference type="Rhea" id="RHEA:18681"/>
        <dbReference type="ChEBI" id="CHEBI:43474"/>
        <dbReference type="ChEBI" id="CHEBI:57705"/>
        <dbReference type="ChEBI" id="CHEBI:58702"/>
        <dbReference type="ChEBI" id="CHEBI:68483"/>
        <dbReference type="EC" id="2.5.1.7"/>
    </reaction>
</comment>
<evidence type="ECO:0000256" key="6">
    <source>
        <dbReference type="ARBA" id="ARBA00022960"/>
    </source>
</evidence>
<evidence type="ECO:0000256" key="7">
    <source>
        <dbReference type="ARBA" id="ARBA00022984"/>
    </source>
</evidence>
<comment type="function">
    <text evidence="10">Cell wall formation. Adds enolpyruvyl to UDP-N-acetylglucosamine.</text>
</comment>
<dbReference type="InterPro" id="IPR001986">
    <property type="entry name" value="Enolpyruvate_Tfrase_dom"/>
</dbReference>
<dbReference type="SUPFAM" id="SSF55205">
    <property type="entry name" value="EPT/RTPC-like"/>
    <property type="match status" value="1"/>
</dbReference>
<keyword evidence="4" id="KW-0132">Cell division</keyword>
<comment type="pathway">
    <text evidence="2">Cell wall biogenesis; peptidoglycan biosynthesis.</text>
</comment>
<evidence type="ECO:0000256" key="2">
    <source>
        <dbReference type="ARBA" id="ARBA00004752"/>
    </source>
</evidence>
<dbReference type="Proteomes" id="UP001142400">
    <property type="component" value="Unassembled WGS sequence"/>
</dbReference>
<keyword evidence="5" id="KW-0808">Transferase</keyword>
<evidence type="ECO:0000256" key="5">
    <source>
        <dbReference type="ARBA" id="ARBA00022679"/>
    </source>
</evidence>
<dbReference type="GO" id="GO:0071555">
    <property type="term" value="P:cell wall organization"/>
    <property type="evidence" value="ECO:0007669"/>
    <property type="project" value="UniProtKB-KW"/>
</dbReference>
<accession>A0A9X2M6C5</accession>
<dbReference type="PANTHER" id="PTHR43783:SF1">
    <property type="entry name" value="UDP-N-ACETYLGLUCOSAMINE 1-CARBOXYVINYLTRANSFERASE"/>
    <property type="match status" value="1"/>
</dbReference>
<organism evidence="19 20">
    <name type="scientific">Streptomyces malaysiensis subsp. samsunensis</name>
    <dbReference type="NCBI Taxonomy" id="459658"/>
    <lineage>
        <taxon>Bacteria</taxon>
        <taxon>Bacillati</taxon>
        <taxon>Actinomycetota</taxon>
        <taxon>Actinomycetes</taxon>
        <taxon>Kitasatosporales</taxon>
        <taxon>Streptomycetaceae</taxon>
        <taxon>Streptomyces</taxon>
        <taxon>Streptomyces violaceusniger group</taxon>
    </lineage>
</organism>
<dbReference type="EC" id="2.5.1.7" evidence="12"/>
<proteinExistence type="inferred from homology"/>
<dbReference type="InterPro" id="IPR013792">
    <property type="entry name" value="RNA3'P_cycl/enolpyr_Trfase_a/b"/>
</dbReference>
<evidence type="ECO:0000256" key="15">
    <source>
        <dbReference type="ARBA" id="ARBA00042842"/>
    </source>
</evidence>
<dbReference type="EMBL" id="JANIIC010000119">
    <property type="protein sequence ID" value="MCQ8836268.1"/>
    <property type="molecule type" value="Genomic_DNA"/>
</dbReference>
<evidence type="ECO:0000256" key="4">
    <source>
        <dbReference type="ARBA" id="ARBA00022618"/>
    </source>
</evidence>
<comment type="caution">
    <text evidence="19">The sequence shown here is derived from an EMBL/GenBank/DDBJ whole genome shotgun (WGS) entry which is preliminary data.</text>
</comment>
<evidence type="ECO:0000256" key="12">
    <source>
        <dbReference type="ARBA" id="ARBA00039108"/>
    </source>
</evidence>
<dbReference type="GO" id="GO:0005737">
    <property type="term" value="C:cytoplasm"/>
    <property type="evidence" value="ECO:0007669"/>
    <property type="project" value="UniProtKB-SubCell"/>
</dbReference>
<feature type="region of interest" description="Disordered" evidence="17">
    <location>
        <begin position="468"/>
        <end position="487"/>
    </location>
</feature>
<dbReference type="AlphaFoldDB" id="A0A9X2M6C5"/>
<name>A0A9X2M6C5_STRMQ</name>
<evidence type="ECO:0000256" key="3">
    <source>
        <dbReference type="ARBA" id="ARBA00022490"/>
    </source>
</evidence>
<evidence type="ECO:0000256" key="14">
    <source>
        <dbReference type="ARBA" id="ARBA00042443"/>
    </source>
</evidence>
<dbReference type="GO" id="GO:0009252">
    <property type="term" value="P:peptidoglycan biosynthetic process"/>
    <property type="evidence" value="ECO:0007669"/>
    <property type="project" value="UniProtKB-KW"/>
</dbReference>
<dbReference type="GO" id="GO:0008360">
    <property type="term" value="P:regulation of cell shape"/>
    <property type="evidence" value="ECO:0007669"/>
    <property type="project" value="UniProtKB-KW"/>
</dbReference>
<dbReference type="RefSeq" id="WP_257636330.1">
    <property type="nucleotide sequence ID" value="NZ_JANIIC010000119.1"/>
</dbReference>
<keyword evidence="20" id="KW-1185">Reference proteome</keyword>
<dbReference type="Gene3D" id="3.65.10.10">
    <property type="entry name" value="Enolpyruvate transferase domain"/>
    <property type="match status" value="2"/>
</dbReference>
<dbReference type="InterPro" id="IPR050068">
    <property type="entry name" value="MurA_subfamily"/>
</dbReference>
<protein>
    <recommendedName>
        <fullName evidence="13">UDP-N-acetylglucosamine 1-carboxyvinyltransferase</fullName>
        <ecNumber evidence="12">2.5.1.7</ecNumber>
    </recommendedName>
    <alternativeName>
        <fullName evidence="14">Enoylpyruvate transferase</fullName>
    </alternativeName>
    <alternativeName>
        <fullName evidence="15">UDP-N-acetylglucosamine enolpyruvyl transferase</fullName>
    </alternativeName>
</protein>
<evidence type="ECO:0000256" key="8">
    <source>
        <dbReference type="ARBA" id="ARBA00023306"/>
    </source>
</evidence>
<evidence type="ECO:0000313" key="19">
    <source>
        <dbReference type="EMBL" id="MCQ8836268.1"/>
    </source>
</evidence>
<feature type="region of interest" description="Disordered" evidence="17">
    <location>
        <begin position="1"/>
        <end position="26"/>
    </location>
</feature>
<dbReference type="Pfam" id="PF00275">
    <property type="entry name" value="EPSP_synthase"/>
    <property type="match status" value="1"/>
</dbReference>
<evidence type="ECO:0000256" key="11">
    <source>
        <dbReference type="ARBA" id="ARBA00038367"/>
    </source>
</evidence>
<keyword evidence="8" id="KW-0131">Cell cycle</keyword>
<comment type="similarity">
    <text evidence="11">Belongs to the EPSP synthase family. MurA subfamily.</text>
</comment>
<dbReference type="PANTHER" id="PTHR43783">
    <property type="entry name" value="UDP-N-ACETYLGLUCOSAMINE 1-CARBOXYVINYLTRANSFERASE"/>
    <property type="match status" value="1"/>
</dbReference>
<evidence type="ECO:0000256" key="13">
    <source>
        <dbReference type="ARBA" id="ARBA00039754"/>
    </source>
</evidence>
<evidence type="ECO:0000259" key="18">
    <source>
        <dbReference type="Pfam" id="PF00275"/>
    </source>
</evidence>
<gene>
    <name evidence="19" type="ORF">NQU54_46540</name>
</gene>
<evidence type="ECO:0000256" key="9">
    <source>
        <dbReference type="ARBA" id="ARBA00023316"/>
    </source>
</evidence>
<keyword evidence="7" id="KW-0573">Peptidoglycan synthesis</keyword>
<evidence type="ECO:0000256" key="1">
    <source>
        <dbReference type="ARBA" id="ARBA00004496"/>
    </source>
</evidence>
<dbReference type="GO" id="GO:0051301">
    <property type="term" value="P:cell division"/>
    <property type="evidence" value="ECO:0007669"/>
    <property type="project" value="UniProtKB-KW"/>
</dbReference>
<reference evidence="19" key="1">
    <citation type="submission" date="2022-06" db="EMBL/GenBank/DDBJ databases">
        <title>WGS of actinobacteria.</title>
        <authorList>
            <person name="Thawai C."/>
        </authorList>
    </citation>
    <scope>NUCLEOTIDE SEQUENCE</scope>
    <source>
        <strain evidence="19">DSM 42010</strain>
    </source>
</reference>
<sequence length="487" mass="51227">MEPRLTPSVSPDEHIARDTATPVPPTRAPAGHVLYWDIEAGPPISGELRMSGFKHLMVVCMAAAGLSEEPWHLHSAPDLADRQALARMLRFLGARVDVDEDAERIRIDAAPLTGHRVPPDLSAQVHGGAYLLPVLLARNGRVDSGAHGGCRIGGGRGGGRPVEHIAQVLERFGAICHTDGAGLTATAPRGLRGAVIDLADFSAPDPHHGLPTGPHYSGATKTALLAAATARGTTVLRHPYPKPDVQELVRVLAQAGVAVDMTPDTIEIQGADGPIGTASVVLPSDLLEVITFVTASVLLNRELTLRLTRPDVVRDGLAPELRHLRRIGVPLTWDGDLLRIRPAAGPLAPDRVVAASHLVYSDAQPLFALLLLAASGPSTLVETVWSGRFGYVHGLRSMGARLAVHGQELHIHPGPLHQAPGPLRGTDLRATATLLLAALAVGTSHRLFGVEHLARGYAGLPDKLRSLGGRITPGTTAAPADPPGSQE</sequence>
<evidence type="ECO:0000256" key="16">
    <source>
        <dbReference type="ARBA" id="ARBA00047527"/>
    </source>
</evidence>
<evidence type="ECO:0000313" key="20">
    <source>
        <dbReference type="Proteomes" id="UP001142400"/>
    </source>
</evidence>
<dbReference type="GO" id="GO:0008760">
    <property type="term" value="F:UDP-N-acetylglucosamine 1-carboxyvinyltransferase activity"/>
    <property type="evidence" value="ECO:0007669"/>
    <property type="project" value="UniProtKB-EC"/>
</dbReference>
<comment type="subcellular location">
    <subcellularLocation>
        <location evidence="1">Cytoplasm</location>
    </subcellularLocation>
</comment>
<keyword evidence="3" id="KW-0963">Cytoplasm</keyword>
<dbReference type="InterPro" id="IPR036968">
    <property type="entry name" value="Enolpyruvate_Tfrase_sf"/>
</dbReference>
<evidence type="ECO:0000256" key="17">
    <source>
        <dbReference type="SAM" id="MobiDB-lite"/>
    </source>
</evidence>
<evidence type="ECO:0000256" key="10">
    <source>
        <dbReference type="ARBA" id="ARBA00037534"/>
    </source>
</evidence>
<keyword evidence="6" id="KW-0133">Cell shape</keyword>
<feature type="domain" description="Enolpyruvate transferase" evidence="18">
    <location>
        <begin position="40"/>
        <end position="464"/>
    </location>
</feature>